<dbReference type="SUPFAM" id="SSF48726">
    <property type="entry name" value="Immunoglobulin"/>
    <property type="match status" value="1"/>
</dbReference>
<dbReference type="CDD" id="cd00104">
    <property type="entry name" value="KAZAL_FS"/>
    <property type="match status" value="1"/>
</dbReference>
<dbReference type="PANTHER" id="PTHR14186">
    <property type="entry name" value="INSULIN-LIKE GROWTH FACTOR BINDING PROTEIN-RELATED"/>
    <property type="match status" value="1"/>
</dbReference>
<dbReference type="InterPro" id="IPR003598">
    <property type="entry name" value="Ig_sub2"/>
</dbReference>
<dbReference type="InterPro" id="IPR036179">
    <property type="entry name" value="Ig-like_dom_sf"/>
</dbReference>
<dbReference type="Pfam" id="PF13927">
    <property type="entry name" value="Ig_3"/>
    <property type="match status" value="1"/>
</dbReference>
<dbReference type="InterPro" id="IPR007110">
    <property type="entry name" value="Ig-like_dom"/>
</dbReference>
<evidence type="ECO:0000256" key="1">
    <source>
        <dbReference type="ARBA" id="ARBA00004613"/>
    </source>
</evidence>
<feature type="non-terminal residue" evidence="7">
    <location>
        <position position="586"/>
    </location>
</feature>
<feature type="non-terminal residue" evidence="7">
    <location>
        <position position="1"/>
    </location>
</feature>
<dbReference type="AlphaFoldDB" id="A0A8J2GZS9"/>
<dbReference type="InterPro" id="IPR013783">
    <property type="entry name" value="Ig-like_fold"/>
</dbReference>
<evidence type="ECO:0000256" key="4">
    <source>
        <dbReference type="SAM" id="MobiDB-lite"/>
    </source>
</evidence>
<dbReference type="GO" id="GO:0001558">
    <property type="term" value="P:regulation of cell growth"/>
    <property type="evidence" value="ECO:0007669"/>
    <property type="project" value="InterPro"/>
</dbReference>
<reference evidence="7" key="1">
    <citation type="submission" date="2021-04" db="EMBL/GenBank/DDBJ databases">
        <authorList>
            <person name="Chebbi M.A.C M."/>
        </authorList>
    </citation>
    <scope>NUCLEOTIDE SEQUENCE</scope>
</reference>
<protein>
    <submittedName>
        <fullName evidence="7">Similar to Insulin-like growth factor-binding protein-related protein 1 (Cupiennius salei)</fullName>
    </submittedName>
</protein>
<dbReference type="PANTHER" id="PTHR14186:SF19">
    <property type="entry name" value="INSULIN-LIKE GROWTH FACTOR-BINDING PROTEIN 7"/>
    <property type="match status" value="1"/>
</dbReference>
<dbReference type="PROSITE" id="PS50835">
    <property type="entry name" value="IG_LIKE"/>
    <property type="match status" value="1"/>
</dbReference>
<feature type="region of interest" description="Disordered" evidence="4">
    <location>
        <begin position="1"/>
        <end position="22"/>
    </location>
</feature>
<dbReference type="GO" id="GO:0005520">
    <property type="term" value="F:insulin-like growth factor binding"/>
    <property type="evidence" value="ECO:0007669"/>
    <property type="project" value="InterPro"/>
</dbReference>
<evidence type="ECO:0000259" key="6">
    <source>
        <dbReference type="PROSITE" id="PS51465"/>
    </source>
</evidence>
<feature type="domain" description="Ig-like" evidence="5">
    <location>
        <begin position="484"/>
        <end position="584"/>
    </location>
</feature>
<dbReference type="PROSITE" id="PS51465">
    <property type="entry name" value="KAZAL_2"/>
    <property type="match status" value="1"/>
</dbReference>
<keyword evidence="8" id="KW-1185">Reference proteome</keyword>
<proteinExistence type="predicted"/>
<accession>A0A8J2GZS9</accession>
<organism evidence="7 8">
    <name type="scientific">Cotesia congregata</name>
    <name type="common">Parasitoid wasp</name>
    <name type="synonym">Apanteles congregatus</name>
    <dbReference type="NCBI Taxonomy" id="51543"/>
    <lineage>
        <taxon>Eukaryota</taxon>
        <taxon>Metazoa</taxon>
        <taxon>Ecdysozoa</taxon>
        <taxon>Arthropoda</taxon>
        <taxon>Hexapoda</taxon>
        <taxon>Insecta</taxon>
        <taxon>Pterygota</taxon>
        <taxon>Neoptera</taxon>
        <taxon>Endopterygota</taxon>
        <taxon>Hymenoptera</taxon>
        <taxon>Apocrita</taxon>
        <taxon>Ichneumonoidea</taxon>
        <taxon>Braconidae</taxon>
        <taxon>Microgastrinae</taxon>
        <taxon>Cotesia</taxon>
    </lineage>
</organism>
<dbReference type="Pfam" id="PF07648">
    <property type="entry name" value="Kazal_2"/>
    <property type="match status" value="1"/>
</dbReference>
<dbReference type="Proteomes" id="UP000786811">
    <property type="component" value="Unassembled WGS sequence"/>
</dbReference>
<dbReference type="SMART" id="SM00280">
    <property type="entry name" value="KAZAL"/>
    <property type="match status" value="1"/>
</dbReference>
<sequence>SQELSLAYKRKKTSKNSTHNLESTIPNSCCRQSATNSPSNVPFPRSGNNLLYPRPEGGCLCQPIPTNGSSPIRIDVRAIKECTCECPFSPECACPPSERRFLPVKKHCPNSRLCQPPMFRLPLRLRCRCTKCQKLGSFPVPCNPCTATKCSVGQKECSSFKNCKVDKDIPVKIIDIKIDQDQSTLGKEETTIKRQVSYNDTVEIREDVIDLLYLFPVENQEDPPIDNEHKVVIENKENKVKSCPEGCGARCLCSERCRENKGSKDDFFKKERTENEEIKELERGEKDGESLESDEWTFVDVECKNKPIKLLKAIDEKKNLVKMNPKNQVFILSLTLISTAITTVKSQQKVSKNSVEGCGECAYYRCPENSTKCLLGSVKDPCNCCKAGKCARLEGETCWNSSISKLPMINRNEGYCSNNYRCLLRDDLLEQDSPEAICVCMEQSPACGSNNITYATPCALHEEAIRVKNKSLKLKHLGPCLSRPWILAPLDNLFVKYGQRLAINCEAKGFPIPDIFWEFHSTDGRVIRLPNQDYGSTVNTREESEQFMRTSWMQVGKMTRDHIGTYQCIANNSIGDVSSESIVSTL</sequence>
<gene>
    <name evidence="7" type="ORF">HICCMSTLAB_LOCUS1054</name>
</gene>
<dbReference type="GO" id="GO:0009966">
    <property type="term" value="P:regulation of signal transduction"/>
    <property type="evidence" value="ECO:0007669"/>
    <property type="project" value="TreeGrafter"/>
</dbReference>
<feature type="domain" description="Kazal-like" evidence="6">
    <location>
        <begin position="432"/>
        <end position="482"/>
    </location>
</feature>
<keyword evidence="3" id="KW-0732">Signal</keyword>
<dbReference type="InterPro" id="IPR009030">
    <property type="entry name" value="Growth_fac_rcpt_cys_sf"/>
</dbReference>
<evidence type="ECO:0000256" key="3">
    <source>
        <dbReference type="ARBA" id="ARBA00022729"/>
    </source>
</evidence>
<dbReference type="InterPro" id="IPR002350">
    <property type="entry name" value="Kazal_dom"/>
</dbReference>
<dbReference type="OrthoDB" id="5985519at2759"/>
<dbReference type="InterPro" id="IPR036058">
    <property type="entry name" value="Kazal_dom_sf"/>
</dbReference>
<dbReference type="SUPFAM" id="SSF100895">
    <property type="entry name" value="Kazal-type serine protease inhibitors"/>
    <property type="match status" value="1"/>
</dbReference>
<dbReference type="SMART" id="SM00408">
    <property type="entry name" value="IGc2"/>
    <property type="match status" value="1"/>
</dbReference>
<comment type="subcellular location">
    <subcellularLocation>
        <location evidence="1">Secreted</location>
    </subcellularLocation>
</comment>
<name>A0A8J2GZS9_COTCN</name>
<dbReference type="SUPFAM" id="SSF57184">
    <property type="entry name" value="Growth factor receptor domain"/>
    <property type="match status" value="1"/>
</dbReference>
<dbReference type="Gene3D" id="3.30.60.30">
    <property type="match status" value="1"/>
</dbReference>
<dbReference type="EMBL" id="CAJNRD030001114">
    <property type="protein sequence ID" value="CAG5074393.1"/>
    <property type="molecule type" value="Genomic_DNA"/>
</dbReference>
<keyword evidence="2" id="KW-0964">Secreted</keyword>
<dbReference type="GO" id="GO:0005576">
    <property type="term" value="C:extracellular region"/>
    <property type="evidence" value="ECO:0007669"/>
    <property type="project" value="UniProtKB-SubCell"/>
</dbReference>
<evidence type="ECO:0000313" key="8">
    <source>
        <dbReference type="Proteomes" id="UP000786811"/>
    </source>
</evidence>
<dbReference type="InterPro" id="IPR011390">
    <property type="entry name" value="IGFBP_rP_mac25"/>
</dbReference>
<comment type="caution">
    <text evidence="7">The sequence shown here is derived from an EMBL/GenBank/DDBJ whole genome shotgun (WGS) entry which is preliminary data.</text>
</comment>
<dbReference type="Gene3D" id="2.60.40.10">
    <property type="entry name" value="Immunoglobulins"/>
    <property type="match status" value="1"/>
</dbReference>
<evidence type="ECO:0000313" key="7">
    <source>
        <dbReference type="EMBL" id="CAG5074393.1"/>
    </source>
</evidence>
<evidence type="ECO:0000256" key="2">
    <source>
        <dbReference type="ARBA" id="ARBA00022525"/>
    </source>
</evidence>
<evidence type="ECO:0000259" key="5">
    <source>
        <dbReference type="PROSITE" id="PS50835"/>
    </source>
</evidence>